<evidence type="ECO:0000313" key="15">
    <source>
        <dbReference type="RefSeq" id="XP_030375269.1"/>
    </source>
</evidence>
<evidence type="ECO:0000256" key="7">
    <source>
        <dbReference type="ARBA" id="ARBA00022801"/>
    </source>
</evidence>
<evidence type="ECO:0000256" key="3">
    <source>
        <dbReference type="ARBA" id="ARBA00013278"/>
    </source>
</evidence>
<dbReference type="GO" id="GO:0004623">
    <property type="term" value="F:phospholipase A2 activity"/>
    <property type="evidence" value="ECO:0007669"/>
    <property type="project" value="UniProtKB-EC"/>
</dbReference>
<sequence length="167" mass="18863">MIVLKQSGILVFLICAHTVTLGLGFGITVPGTKWCGPGNIADSYDDLGTEVELDMCCRAHDHCTERISPQKQLYGLSNDRMFPIFSCNCEAIFRNCLTSLHNMESAALGRIYFSSTPVCFAHGHPVVSCQEHQWDSFQKRCVSYLVDETRPKQWQFYDLAFYTHIVA</sequence>
<feature type="domain" description="Phospholipase A2-like central" evidence="13">
    <location>
        <begin position="29"/>
        <end position="121"/>
    </location>
</feature>
<dbReference type="EC" id="3.1.1.4" evidence="3"/>
<evidence type="ECO:0000256" key="9">
    <source>
        <dbReference type="ARBA" id="ARBA00022963"/>
    </source>
</evidence>
<keyword evidence="9" id="KW-0442">Lipid degradation</keyword>
<dbReference type="RefSeq" id="XP_030375269.1">
    <property type="nucleotide sequence ID" value="XM_030519409.1"/>
</dbReference>
<dbReference type="GO" id="GO:0006644">
    <property type="term" value="P:phospholipid metabolic process"/>
    <property type="evidence" value="ECO:0007669"/>
    <property type="project" value="InterPro"/>
</dbReference>
<evidence type="ECO:0000256" key="1">
    <source>
        <dbReference type="ARBA" id="ARBA00001913"/>
    </source>
</evidence>
<evidence type="ECO:0000256" key="6">
    <source>
        <dbReference type="ARBA" id="ARBA00022723"/>
    </source>
</evidence>
<keyword evidence="11" id="KW-1015">Disulfide bond</keyword>
<keyword evidence="8" id="KW-0106">Calcium</keyword>
<proteinExistence type="predicted"/>
<evidence type="ECO:0000313" key="14">
    <source>
        <dbReference type="Proteomes" id="UP000504634"/>
    </source>
</evidence>
<dbReference type="SUPFAM" id="SSF48619">
    <property type="entry name" value="Phospholipase A2, PLA2"/>
    <property type="match status" value="1"/>
</dbReference>
<protein>
    <recommendedName>
        <fullName evidence="4">Phospholipase A2</fullName>
        <ecNumber evidence="3">3.1.1.4</ecNumber>
    </recommendedName>
    <alternativeName>
        <fullName evidence="12">Phosphatidylcholine 2-acylhydrolase</fullName>
    </alternativeName>
</protein>
<accession>A0A6J2TGY7</accession>
<evidence type="ECO:0000256" key="8">
    <source>
        <dbReference type="ARBA" id="ARBA00022837"/>
    </source>
</evidence>
<dbReference type="OrthoDB" id="10059604at2759"/>
<dbReference type="FunFam" id="1.20.90.10:FF:000002">
    <property type="entry name" value="Phospholipase A2 group III"/>
    <property type="match status" value="1"/>
</dbReference>
<gene>
    <name evidence="15" type="primary">LOC115624641</name>
</gene>
<name>A0A6J2TGY7_DROLE</name>
<comment type="subcellular location">
    <subcellularLocation>
        <location evidence="2">Secreted</location>
    </subcellularLocation>
</comment>
<dbReference type="GO" id="GO:0016042">
    <property type="term" value="P:lipid catabolic process"/>
    <property type="evidence" value="ECO:0007669"/>
    <property type="project" value="UniProtKB-KW"/>
</dbReference>
<dbReference type="Pfam" id="PF05826">
    <property type="entry name" value="Phospholip_A2_2"/>
    <property type="match status" value="1"/>
</dbReference>
<evidence type="ECO:0000256" key="11">
    <source>
        <dbReference type="ARBA" id="ARBA00023157"/>
    </source>
</evidence>
<dbReference type="GO" id="GO:0005576">
    <property type="term" value="C:extracellular region"/>
    <property type="evidence" value="ECO:0007669"/>
    <property type="project" value="UniProtKB-SubCell"/>
</dbReference>
<dbReference type="PROSITE" id="PS00118">
    <property type="entry name" value="PA2_HIS"/>
    <property type="match status" value="1"/>
</dbReference>
<evidence type="ECO:0000259" key="13">
    <source>
        <dbReference type="Pfam" id="PF05826"/>
    </source>
</evidence>
<evidence type="ECO:0000256" key="12">
    <source>
        <dbReference type="ARBA" id="ARBA00029903"/>
    </source>
</evidence>
<keyword evidence="10" id="KW-0443">Lipid metabolism</keyword>
<dbReference type="GO" id="GO:0046872">
    <property type="term" value="F:metal ion binding"/>
    <property type="evidence" value="ECO:0007669"/>
    <property type="project" value="UniProtKB-KW"/>
</dbReference>
<dbReference type="Gene3D" id="1.20.90.10">
    <property type="entry name" value="Phospholipase A2 domain"/>
    <property type="match status" value="1"/>
</dbReference>
<dbReference type="Proteomes" id="UP000504634">
    <property type="component" value="Unplaced"/>
</dbReference>
<keyword evidence="14" id="KW-1185">Reference proteome</keyword>
<organism evidence="14 15">
    <name type="scientific">Drosophila lebanonensis</name>
    <name type="common">Fruit fly</name>
    <name type="synonym">Scaptodrosophila lebanonensis</name>
    <dbReference type="NCBI Taxonomy" id="7225"/>
    <lineage>
        <taxon>Eukaryota</taxon>
        <taxon>Metazoa</taxon>
        <taxon>Ecdysozoa</taxon>
        <taxon>Arthropoda</taxon>
        <taxon>Hexapoda</taxon>
        <taxon>Insecta</taxon>
        <taxon>Pterygota</taxon>
        <taxon>Neoptera</taxon>
        <taxon>Endopterygota</taxon>
        <taxon>Diptera</taxon>
        <taxon>Brachycera</taxon>
        <taxon>Muscomorpha</taxon>
        <taxon>Ephydroidea</taxon>
        <taxon>Drosophilidae</taxon>
        <taxon>Scaptodrosophila</taxon>
    </lineage>
</organism>
<dbReference type="InterPro" id="IPR016090">
    <property type="entry name" value="PLA2-like_dom"/>
</dbReference>
<comment type="cofactor">
    <cofactor evidence="1">
        <name>Ca(2+)</name>
        <dbReference type="ChEBI" id="CHEBI:29108"/>
    </cofactor>
</comment>
<dbReference type="InterPro" id="IPR036444">
    <property type="entry name" value="PLipase_A2_dom_sf"/>
</dbReference>
<keyword evidence="7" id="KW-0378">Hydrolase</keyword>
<dbReference type="AlphaFoldDB" id="A0A6J2TGY7"/>
<keyword evidence="5" id="KW-0964">Secreted</keyword>
<evidence type="ECO:0000256" key="5">
    <source>
        <dbReference type="ARBA" id="ARBA00022525"/>
    </source>
</evidence>
<dbReference type="GeneID" id="115624641"/>
<dbReference type="InterPro" id="IPR033113">
    <property type="entry name" value="PLA2_histidine"/>
</dbReference>
<reference evidence="15" key="1">
    <citation type="submission" date="2025-08" db="UniProtKB">
        <authorList>
            <consortium name="RefSeq"/>
        </authorList>
    </citation>
    <scope>IDENTIFICATION</scope>
    <source>
        <strain evidence="15">11010-0011.00</strain>
        <tissue evidence="15">Whole body</tissue>
    </source>
</reference>
<evidence type="ECO:0000256" key="4">
    <source>
        <dbReference type="ARBA" id="ARBA00021721"/>
    </source>
</evidence>
<evidence type="ECO:0000256" key="10">
    <source>
        <dbReference type="ARBA" id="ARBA00023098"/>
    </source>
</evidence>
<evidence type="ECO:0000256" key="2">
    <source>
        <dbReference type="ARBA" id="ARBA00004613"/>
    </source>
</evidence>
<dbReference type="GO" id="GO:0050482">
    <property type="term" value="P:arachidonate secretion"/>
    <property type="evidence" value="ECO:0007669"/>
    <property type="project" value="InterPro"/>
</dbReference>
<dbReference type="PANTHER" id="PTHR12253">
    <property type="entry name" value="RH14732P"/>
    <property type="match status" value="1"/>
</dbReference>
<keyword evidence="6" id="KW-0479">Metal-binding</keyword>